<evidence type="ECO:0000313" key="3">
    <source>
        <dbReference type="EMBL" id="SHF36702.1"/>
    </source>
</evidence>
<dbReference type="Pfam" id="PF18945">
    <property type="entry name" value="VipB_2"/>
    <property type="match status" value="1"/>
</dbReference>
<dbReference type="AlphaFoldDB" id="A0A1M5B3E1"/>
<dbReference type="PANTHER" id="PTHR35565">
    <property type="entry name" value="CYTOPLASMIC PROTEIN-RELATED"/>
    <property type="match status" value="1"/>
</dbReference>
<protein>
    <submittedName>
        <fullName evidence="3">Type VI secretion system protein ImpC</fullName>
    </submittedName>
</protein>
<dbReference type="STRING" id="1121942.SAMN02745148_02443"/>
<evidence type="ECO:0000313" key="4">
    <source>
        <dbReference type="Proteomes" id="UP000184346"/>
    </source>
</evidence>
<dbReference type="InterPro" id="IPR044032">
    <property type="entry name" value="TssC1_C"/>
</dbReference>
<reference evidence="3 4" key="1">
    <citation type="submission" date="2016-11" db="EMBL/GenBank/DDBJ databases">
        <authorList>
            <person name="Jaros S."/>
            <person name="Januszkiewicz K."/>
            <person name="Wedrychowicz H."/>
        </authorList>
    </citation>
    <scope>NUCLEOTIDE SEQUENCE [LARGE SCALE GENOMIC DNA]</scope>
    <source>
        <strain evidence="3 4">DSM 19980</strain>
    </source>
</reference>
<keyword evidence="4" id="KW-1185">Reference proteome</keyword>
<evidence type="ECO:0000259" key="1">
    <source>
        <dbReference type="Pfam" id="PF05943"/>
    </source>
</evidence>
<organism evidence="3 4">
    <name type="scientific">Modicisalibacter ilicicola DSM 19980</name>
    <dbReference type="NCBI Taxonomy" id="1121942"/>
    <lineage>
        <taxon>Bacteria</taxon>
        <taxon>Pseudomonadati</taxon>
        <taxon>Pseudomonadota</taxon>
        <taxon>Gammaproteobacteria</taxon>
        <taxon>Oceanospirillales</taxon>
        <taxon>Halomonadaceae</taxon>
        <taxon>Modicisalibacter</taxon>
    </lineage>
</organism>
<sequence>MTDTLQERSQSSETVEELSLLDQVMAQTRIAPNEEGYDVAKQGVAAFISELLKGAQDSPNVNKAVVDRMIVELDRKIGAQVDSILHDQQFQKLESSWRGLKLLVERTNFRENIKLDLLHATKQELLEDFEFAPDLSLSGLYKHTYSAGYGQFGGEPIGGIIANYDFSPSTPDMKLLQYSAAVGAMAHAPFLSSVAPSFFGVDSFQELPNIKDFKAIFEGPKYARWRSLRESEDARYLGLTAPRFLLRMPYDPVENPVKSFNYRESVNESHDHYLWGNTAYLLAERLTDSFAKYRWCPNIIGPQSGGAVENLPVHTYEALGQVQAKIPTEVLITDRREFEMAEEGFISLTMRKGSDNAAFFSANSVQKPKKFSNTPEGRHAETNFKLGTQLPYMFIINRLAHYIKVLQREQIGSWKERQDLERELNAWIRQYVADQENPPAEVRSRRPLRAASIQVSDVDGDPGWYQVTMAVRPHFKYMGANFELSLVGRLDKE</sequence>
<dbReference type="EMBL" id="FQUJ01000010">
    <property type="protein sequence ID" value="SHF36702.1"/>
    <property type="molecule type" value="Genomic_DNA"/>
</dbReference>
<dbReference type="PANTHER" id="PTHR35565:SF1">
    <property type="entry name" value="TYPE VI SECRETION SYSTEM CONTRACTILE SHEATH LARGE SUBUNIT"/>
    <property type="match status" value="1"/>
</dbReference>
<proteinExistence type="predicted"/>
<evidence type="ECO:0000259" key="2">
    <source>
        <dbReference type="Pfam" id="PF18945"/>
    </source>
</evidence>
<dbReference type="InterPro" id="IPR010269">
    <property type="entry name" value="T6SS_TssC-like"/>
</dbReference>
<dbReference type="Pfam" id="PF05943">
    <property type="entry name" value="VipB"/>
    <property type="match status" value="1"/>
</dbReference>
<dbReference type="InterPro" id="IPR044031">
    <property type="entry name" value="TssC1_N"/>
</dbReference>
<dbReference type="Proteomes" id="UP000184346">
    <property type="component" value="Unassembled WGS sequence"/>
</dbReference>
<feature type="domain" description="TssC1 C-terminal" evidence="2">
    <location>
        <begin position="380"/>
        <end position="490"/>
    </location>
</feature>
<dbReference type="OrthoDB" id="9764000at2"/>
<feature type="domain" description="TssC1 N-terminal" evidence="1">
    <location>
        <begin position="67"/>
        <end position="366"/>
    </location>
</feature>
<accession>A0A1M5B3E1</accession>
<dbReference type="NCBIfam" id="TIGR03355">
    <property type="entry name" value="VI_chp_2"/>
    <property type="match status" value="1"/>
</dbReference>
<gene>
    <name evidence="3" type="ORF">SAMN02745148_02443</name>
</gene>
<dbReference type="RefSeq" id="WP_072823223.1">
    <property type="nucleotide sequence ID" value="NZ_FQUJ01000010.1"/>
</dbReference>
<name>A0A1M5B3E1_9GAMM</name>